<evidence type="ECO:0000313" key="3">
    <source>
        <dbReference type="EMBL" id="RLV56900.1"/>
    </source>
</evidence>
<evidence type="ECO:0000313" key="4">
    <source>
        <dbReference type="Proteomes" id="UP000282515"/>
    </source>
</evidence>
<accession>A0A3L8PNL1</accession>
<evidence type="ECO:0000259" key="2">
    <source>
        <dbReference type="Pfam" id="PF19843"/>
    </source>
</evidence>
<dbReference type="Pfam" id="PF19843">
    <property type="entry name" value="DUF6318"/>
    <property type="match status" value="1"/>
</dbReference>
<feature type="compositionally biased region" description="Low complexity" evidence="1">
    <location>
        <begin position="20"/>
        <end position="29"/>
    </location>
</feature>
<reference evidence="3 4" key="1">
    <citation type="submission" date="2018-10" db="EMBL/GenBank/DDBJ databases">
        <title>Aeromicrobium sp. 9W16Y-2 whole genome shotgun sequence.</title>
        <authorList>
            <person name="Li F."/>
        </authorList>
    </citation>
    <scope>NUCLEOTIDE SEQUENCE [LARGE SCALE GENOMIC DNA]</scope>
    <source>
        <strain evidence="3 4">9W16Y-2</strain>
    </source>
</reference>
<dbReference type="InterPro" id="IPR046281">
    <property type="entry name" value="DUF6318"/>
</dbReference>
<name>A0A3L8PNL1_9ACTN</name>
<gene>
    <name evidence="3" type="ORF">D9V41_03785</name>
</gene>
<feature type="domain" description="DUF6318" evidence="2">
    <location>
        <begin position="23"/>
        <end position="163"/>
    </location>
</feature>
<comment type="caution">
    <text evidence="3">The sequence shown here is derived from an EMBL/GenBank/DDBJ whole genome shotgun (WGS) entry which is preliminary data.</text>
</comment>
<feature type="region of interest" description="Disordered" evidence="1">
    <location>
        <begin position="12"/>
        <end position="41"/>
    </location>
</feature>
<sequence length="171" mass="18364">MAAAVLLLAGCSGAPPDEQPTPTATASPTHAPPTMPELALDDSPAGAEAFVRHYIDVLNYAALTGDTSTLEELSSPECDGCRSYVDSIVETYRSGGYIRDESWRVEDVESESVEAGVDVFAQVHVSAATFRESRESTEKASTPYRDSLRLTVSMTGDGDQWRVLAFVRSKA</sequence>
<keyword evidence="4" id="KW-1185">Reference proteome</keyword>
<proteinExistence type="predicted"/>
<dbReference type="AlphaFoldDB" id="A0A3L8PNL1"/>
<evidence type="ECO:0000256" key="1">
    <source>
        <dbReference type="SAM" id="MobiDB-lite"/>
    </source>
</evidence>
<dbReference type="EMBL" id="RDBF01000002">
    <property type="protein sequence ID" value="RLV56900.1"/>
    <property type="molecule type" value="Genomic_DNA"/>
</dbReference>
<dbReference type="Proteomes" id="UP000282515">
    <property type="component" value="Unassembled WGS sequence"/>
</dbReference>
<protein>
    <recommendedName>
        <fullName evidence="2">DUF6318 domain-containing protein</fullName>
    </recommendedName>
</protein>
<organism evidence="3 4">
    <name type="scientific">Aeromicrobium phragmitis</name>
    <dbReference type="NCBI Taxonomy" id="2478914"/>
    <lineage>
        <taxon>Bacteria</taxon>
        <taxon>Bacillati</taxon>
        <taxon>Actinomycetota</taxon>
        <taxon>Actinomycetes</taxon>
        <taxon>Propionibacteriales</taxon>
        <taxon>Nocardioidaceae</taxon>
        <taxon>Aeromicrobium</taxon>
    </lineage>
</organism>